<dbReference type="SUPFAM" id="SSF56300">
    <property type="entry name" value="Metallo-dependent phosphatases"/>
    <property type="match status" value="1"/>
</dbReference>
<dbReference type="EMBL" id="JAAAJA010000745">
    <property type="protein sequence ID" value="KAG0249935.1"/>
    <property type="molecule type" value="Genomic_DNA"/>
</dbReference>
<accession>A0A9P6TWA2</accession>
<dbReference type="GO" id="GO:0000298">
    <property type="term" value="F:endopolyphosphatase activity"/>
    <property type="evidence" value="ECO:0007669"/>
    <property type="project" value="TreeGrafter"/>
</dbReference>
<reference evidence="3" key="1">
    <citation type="journal article" date="2020" name="Fungal Divers.">
        <title>Resolving the Mortierellaceae phylogeny through synthesis of multi-gene phylogenetics and phylogenomics.</title>
        <authorList>
            <person name="Vandepol N."/>
            <person name="Liber J."/>
            <person name="Desiro A."/>
            <person name="Na H."/>
            <person name="Kennedy M."/>
            <person name="Barry K."/>
            <person name="Grigoriev I.V."/>
            <person name="Miller A.N."/>
            <person name="O'Donnell K."/>
            <person name="Stajich J.E."/>
            <person name="Bonito G."/>
        </authorList>
    </citation>
    <scope>NUCLEOTIDE SEQUENCE</scope>
    <source>
        <strain evidence="3">KOD948</strain>
    </source>
</reference>
<evidence type="ECO:0000256" key="1">
    <source>
        <dbReference type="SAM" id="MobiDB-lite"/>
    </source>
</evidence>
<evidence type="ECO:0000313" key="3">
    <source>
        <dbReference type="EMBL" id="KAG0249935.1"/>
    </source>
</evidence>
<sequence length="373" mass="41947">MLILSPQHVRKTGKVLFIALCTSTMTGINGAPQRAHSTSSLDVSPSNIVPAATTYHVVDRNGLHPVQPHYNKRQSDSKARKFKQPKTPPDSLPSDPFAMYKYNEVVELKELRADKIRRTIVVGDIHGSLEGFEGFLKQIKHNAKTDLIILAGDIVAKGPQSLEVIDKARSINAKCVRGNHDDKVIRWKGFLNSLDPKQRDDFKNDPDEFAPADLVVDSQHYHIAKDLTQKQYEYMLSCPLILTLPEEISVHKIPVHVIHAGIDPAVDLEKQEPWVLFNIRNILKDGTPSRKKKKGDNWAKEFNAHHSKRVKDGIQDFMVLYGHDAGRQLNVKKWSIGIDTGCVYGNELTGYDVQTGDLYRSPCPEMTDDSDDD</sequence>
<dbReference type="CDD" id="cd00144">
    <property type="entry name" value="MPP_PPP_family"/>
    <property type="match status" value="1"/>
</dbReference>
<dbReference type="PANTHER" id="PTHR42850:SF4">
    <property type="entry name" value="ZINC-DEPENDENT ENDOPOLYPHOSPHATASE"/>
    <property type="match status" value="1"/>
</dbReference>
<dbReference type="InterPro" id="IPR050126">
    <property type="entry name" value="Ap4A_hydrolase"/>
</dbReference>
<dbReference type="Pfam" id="PF00149">
    <property type="entry name" value="Metallophos"/>
    <property type="match status" value="1"/>
</dbReference>
<gene>
    <name evidence="3" type="ORF">BG011_008794</name>
</gene>
<dbReference type="AlphaFoldDB" id="A0A9P6TWA2"/>
<feature type="region of interest" description="Disordered" evidence="1">
    <location>
        <begin position="62"/>
        <end position="95"/>
    </location>
</feature>
<dbReference type="Gene3D" id="3.60.21.10">
    <property type="match status" value="1"/>
</dbReference>
<dbReference type="InterPro" id="IPR004843">
    <property type="entry name" value="Calcineurin-like_PHP"/>
</dbReference>
<evidence type="ECO:0000259" key="2">
    <source>
        <dbReference type="Pfam" id="PF00149"/>
    </source>
</evidence>
<protein>
    <recommendedName>
        <fullName evidence="2">Calcineurin-like phosphoesterase domain-containing protein</fullName>
    </recommendedName>
</protein>
<proteinExistence type="predicted"/>
<organism evidence="3 4">
    <name type="scientific">Mortierella polycephala</name>
    <dbReference type="NCBI Taxonomy" id="41804"/>
    <lineage>
        <taxon>Eukaryota</taxon>
        <taxon>Fungi</taxon>
        <taxon>Fungi incertae sedis</taxon>
        <taxon>Mucoromycota</taxon>
        <taxon>Mortierellomycotina</taxon>
        <taxon>Mortierellomycetes</taxon>
        <taxon>Mortierellales</taxon>
        <taxon>Mortierellaceae</taxon>
        <taxon>Mortierella</taxon>
    </lineage>
</organism>
<dbReference type="GO" id="GO:0016791">
    <property type="term" value="F:phosphatase activity"/>
    <property type="evidence" value="ECO:0007669"/>
    <property type="project" value="TreeGrafter"/>
</dbReference>
<dbReference type="PANTHER" id="PTHR42850">
    <property type="entry name" value="METALLOPHOSPHOESTERASE"/>
    <property type="match status" value="1"/>
</dbReference>
<dbReference type="GO" id="GO:0006798">
    <property type="term" value="P:polyphosphate catabolic process"/>
    <property type="evidence" value="ECO:0007669"/>
    <property type="project" value="TreeGrafter"/>
</dbReference>
<dbReference type="OrthoDB" id="10267127at2759"/>
<dbReference type="InterPro" id="IPR029052">
    <property type="entry name" value="Metallo-depent_PP-like"/>
</dbReference>
<dbReference type="GO" id="GO:0005737">
    <property type="term" value="C:cytoplasm"/>
    <property type="evidence" value="ECO:0007669"/>
    <property type="project" value="TreeGrafter"/>
</dbReference>
<keyword evidence="4" id="KW-1185">Reference proteome</keyword>
<dbReference type="Proteomes" id="UP000726737">
    <property type="component" value="Unassembled WGS sequence"/>
</dbReference>
<evidence type="ECO:0000313" key="4">
    <source>
        <dbReference type="Proteomes" id="UP000726737"/>
    </source>
</evidence>
<feature type="domain" description="Calcineurin-like phosphoesterase" evidence="2">
    <location>
        <begin position="118"/>
        <end position="209"/>
    </location>
</feature>
<name>A0A9P6TWA2_9FUNG</name>
<comment type="caution">
    <text evidence="3">The sequence shown here is derived from an EMBL/GenBank/DDBJ whole genome shotgun (WGS) entry which is preliminary data.</text>
</comment>